<dbReference type="SUPFAM" id="SSF51735">
    <property type="entry name" value="NAD(P)-binding Rossmann-fold domains"/>
    <property type="match status" value="1"/>
</dbReference>
<dbReference type="PANTHER" id="PTHR43761">
    <property type="entry name" value="D-ISOMER SPECIFIC 2-HYDROXYACID DEHYDROGENASE FAMILY PROTEIN (AFU_ORTHOLOGUE AFUA_1G13630)"/>
    <property type="match status" value="1"/>
</dbReference>
<dbReference type="GO" id="GO:0004617">
    <property type="term" value="F:phosphoglycerate dehydrogenase activity"/>
    <property type="evidence" value="ECO:0007669"/>
    <property type="project" value="UniProtKB-ARBA"/>
</dbReference>
<dbReference type="KEGG" id="vei:Veis_2017"/>
<keyword evidence="2 4" id="KW-0560">Oxidoreductase</keyword>
<protein>
    <submittedName>
        <fullName evidence="7">D-isomer specific 2-hydroxyacid dehydrogenase, NAD-binding</fullName>
    </submittedName>
</protein>
<dbReference type="GO" id="GO:0051287">
    <property type="term" value="F:NAD binding"/>
    <property type="evidence" value="ECO:0007669"/>
    <property type="project" value="InterPro"/>
</dbReference>
<comment type="similarity">
    <text evidence="1 4">Belongs to the D-isomer specific 2-hydroxyacid dehydrogenase family.</text>
</comment>
<proteinExistence type="inferred from homology"/>
<evidence type="ECO:0000256" key="3">
    <source>
        <dbReference type="ARBA" id="ARBA00023027"/>
    </source>
</evidence>
<feature type="domain" description="D-isomer specific 2-hydroxyacid dehydrogenase catalytic" evidence="5">
    <location>
        <begin position="72"/>
        <end position="350"/>
    </location>
</feature>
<evidence type="ECO:0000256" key="2">
    <source>
        <dbReference type="ARBA" id="ARBA00023002"/>
    </source>
</evidence>
<evidence type="ECO:0000259" key="5">
    <source>
        <dbReference type="Pfam" id="PF00389"/>
    </source>
</evidence>
<dbReference type="InterPro" id="IPR006139">
    <property type="entry name" value="D-isomer_2_OHA_DH_cat_dom"/>
</dbReference>
<dbReference type="Pfam" id="PF00389">
    <property type="entry name" value="2-Hacid_dh"/>
    <property type="match status" value="1"/>
</dbReference>
<dbReference type="InterPro" id="IPR050418">
    <property type="entry name" value="D-iso_2-hydroxyacid_DH_PdxB"/>
</dbReference>
<dbReference type="Pfam" id="PF02826">
    <property type="entry name" value="2-Hacid_dh_C"/>
    <property type="match status" value="1"/>
</dbReference>
<evidence type="ECO:0000313" key="7">
    <source>
        <dbReference type="EMBL" id="ABM57769.1"/>
    </source>
</evidence>
<dbReference type="InterPro" id="IPR006140">
    <property type="entry name" value="D-isomer_DH_NAD-bd"/>
</dbReference>
<reference evidence="8" key="1">
    <citation type="submission" date="2006-12" db="EMBL/GenBank/DDBJ databases">
        <title>Complete sequence of chromosome 1 of Verminephrobacter eiseniae EF01-2.</title>
        <authorList>
            <person name="Copeland A."/>
            <person name="Lucas S."/>
            <person name="Lapidus A."/>
            <person name="Barry K."/>
            <person name="Detter J.C."/>
            <person name="Glavina del Rio T."/>
            <person name="Dalin E."/>
            <person name="Tice H."/>
            <person name="Pitluck S."/>
            <person name="Chertkov O."/>
            <person name="Brettin T."/>
            <person name="Bruce D."/>
            <person name="Han C."/>
            <person name="Tapia R."/>
            <person name="Gilna P."/>
            <person name="Schmutz J."/>
            <person name="Larimer F."/>
            <person name="Land M."/>
            <person name="Hauser L."/>
            <person name="Kyrpides N."/>
            <person name="Kim E."/>
            <person name="Stahl D."/>
            <person name="Richardson P."/>
        </authorList>
    </citation>
    <scope>NUCLEOTIDE SEQUENCE [LARGE SCALE GENOMIC DNA]</scope>
    <source>
        <strain evidence="8">EF01-2</strain>
    </source>
</reference>
<dbReference type="Gene3D" id="3.40.50.720">
    <property type="entry name" value="NAD(P)-binding Rossmann-like Domain"/>
    <property type="match status" value="2"/>
</dbReference>
<dbReference type="PANTHER" id="PTHR43761:SF1">
    <property type="entry name" value="D-ISOMER SPECIFIC 2-HYDROXYACID DEHYDROGENASE CATALYTIC DOMAIN-CONTAINING PROTEIN-RELATED"/>
    <property type="match status" value="1"/>
</dbReference>
<evidence type="ECO:0000313" key="8">
    <source>
        <dbReference type="Proteomes" id="UP000000374"/>
    </source>
</evidence>
<dbReference type="RefSeq" id="WP_011809775.1">
    <property type="nucleotide sequence ID" value="NC_008786.1"/>
</dbReference>
<dbReference type="FunFam" id="3.40.50.720:FF:000041">
    <property type="entry name" value="D-3-phosphoglycerate dehydrogenase"/>
    <property type="match status" value="1"/>
</dbReference>
<dbReference type="STRING" id="391735.Veis_2017"/>
<dbReference type="CDD" id="cd12171">
    <property type="entry name" value="2-Hacid_dh_10"/>
    <property type="match status" value="1"/>
</dbReference>
<keyword evidence="3" id="KW-0520">NAD</keyword>
<dbReference type="Proteomes" id="UP000000374">
    <property type="component" value="Chromosome"/>
</dbReference>
<dbReference type="OrthoDB" id="9805416at2"/>
<gene>
    <name evidence="7" type="ordered locus">Veis_2017</name>
</gene>
<dbReference type="GO" id="GO:0047545">
    <property type="term" value="F:(S)-2-hydroxyglutarate dehydrogenase activity"/>
    <property type="evidence" value="ECO:0007669"/>
    <property type="project" value="UniProtKB-ARBA"/>
</dbReference>
<accession>A1WJG2</accession>
<evidence type="ECO:0000256" key="4">
    <source>
        <dbReference type="RuleBase" id="RU003719"/>
    </source>
</evidence>
<keyword evidence="8" id="KW-1185">Reference proteome</keyword>
<dbReference type="InterPro" id="IPR036291">
    <property type="entry name" value="NAD(P)-bd_dom_sf"/>
</dbReference>
<evidence type="ECO:0000256" key="1">
    <source>
        <dbReference type="ARBA" id="ARBA00005854"/>
    </source>
</evidence>
<dbReference type="AlphaFoldDB" id="A1WJG2"/>
<dbReference type="SUPFAM" id="SSF52283">
    <property type="entry name" value="Formate/glycerate dehydrogenase catalytic domain-like"/>
    <property type="match status" value="1"/>
</dbReference>
<evidence type="ECO:0000259" key="6">
    <source>
        <dbReference type="Pfam" id="PF02826"/>
    </source>
</evidence>
<dbReference type="GeneID" id="76460602"/>
<dbReference type="HOGENOM" id="CLU_019796_1_3_4"/>
<dbReference type="eggNOG" id="COG0111">
    <property type="taxonomic scope" value="Bacteria"/>
</dbReference>
<organism evidence="7 8">
    <name type="scientific">Verminephrobacter eiseniae (strain EF01-2)</name>
    <dbReference type="NCBI Taxonomy" id="391735"/>
    <lineage>
        <taxon>Bacteria</taxon>
        <taxon>Pseudomonadati</taxon>
        <taxon>Pseudomonadota</taxon>
        <taxon>Betaproteobacteria</taxon>
        <taxon>Burkholderiales</taxon>
        <taxon>Comamonadaceae</taxon>
        <taxon>Verminephrobacter</taxon>
    </lineage>
</organism>
<name>A1WJG2_VEREI</name>
<dbReference type="GO" id="GO:0006564">
    <property type="term" value="P:L-serine biosynthetic process"/>
    <property type="evidence" value="ECO:0007669"/>
    <property type="project" value="UniProtKB-ARBA"/>
</dbReference>
<feature type="domain" description="D-isomer specific 2-hydroxyacid dehydrogenase NAD-binding" evidence="6">
    <location>
        <begin position="141"/>
        <end position="321"/>
    </location>
</feature>
<dbReference type="EMBL" id="CP000542">
    <property type="protein sequence ID" value="ABM57769.1"/>
    <property type="molecule type" value="Genomic_DNA"/>
</dbReference>
<sequence>MRALKVAVIGDQFMKARYFTEALQAALPQTALDIRTLELDWPDTPMAHGYGADAGDPQLQGLKEYMGAPGAMAAFIADAEVLVNHLAPVTDGMLQRCAQLKLVAVSRGGPVNIDMQAARRRGVQVVNAPGRNASAVAEFTIGMILAQTRLITLGHVALMRGQWRGDLYRADRTGEELCNQSVGLIGYGHIGSRVTKLLRPFGCRILVSDPYAQLDAADRAAGVAQVGLAALLAQSDVVSLHARVTPETTGFIDAAAFAQMKDGAHFINTARGPMVDYAALYAALQSGRLRGAALETFGVEPCDPADPLLRHPNVTLTPHIAGASIKTVRYAAGLCAEEVRRYLQGQAFANPC</sequence>